<feature type="transmembrane region" description="Helical" evidence="1">
    <location>
        <begin position="302"/>
        <end position="320"/>
    </location>
</feature>
<evidence type="ECO:0008006" key="4">
    <source>
        <dbReference type="Google" id="ProtNLM"/>
    </source>
</evidence>
<dbReference type="EMBL" id="AQPW01000004">
    <property type="protein sequence ID" value="EON33788.1"/>
    <property type="molecule type" value="Genomic_DNA"/>
</dbReference>
<protein>
    <recommendedName>
        <fullName evidence="4">Integral membrane protein</fullName>
    </recommendedName>
</protein>
<dbReference type="OrthoDB" id="8533002at2"/>
<sequence length="332" mass="35698">MWRHLRTPIWLTVLALVLTLVFGGVAALVTVTILCILEITLSFDNAIVNAKILKRMSPKWQRLFLTVGILIAVFGMRLVFPLLIVSVAAHIDPVSAFLLATTNPEQYADYVTGAHHTIAAFGGTFLLMLFLDWLFEERKTKWITWLEGPLAKFGSLPNASVLVMAAVLLTSALTSSHTGEILVAGLVGLAIYLLVNGVDQFFESRMTNGVAAAGLPAFLYLEVLDASFSFDGVVGAFAVTNNIILIAIGLGVGALFIRGMTVHLTKAGALAEFRYLEHGAHWAIGTLAVLLLLTIELHIPELATGALSIGFIGAAFYASVRANRRGLAKVKA</sequence>
<evidence type="ECO:0000313" key="2">
    <source>
        <dbReference type="EMBL" id="EON33788.1"/>
    </source>
</evidence>
<name>R7YCR4_9ACTN</name>
<dbReference type="PATRIC" id="fig|1316928.3.peg.1095"/>
<dbReference type="Pfam" id="PF04332">
    <property type="entry name" value="DUF475"/>
    <property type="match status" value="1"/>
</dbReference>
<feature type="transmembrane region" description="Helical" evidence="1">
    <location>
        <begin position="63"/>
        <end position="91"/>
    </location>
</feature>
<evidence type="ECO:0000313" key="3">
    <source>
        <dbReference type="Proteomes" id="UP000013569"/>
    </source>
</evidence>
<evidence type="ECO:0000256" key="1">
    <source>
        <dbReference type="SAM" id="Phobius"/>
    </source>
</evidence>
<dbReference type="PANTHER" id="PTHR30238">
    <property type="entry name" value="MEMBRANE BOUND PREDICTED REDOX MODULATOR"/>
    <property type="match status" value="1"/>
</dbReference>
<dbReference type="InterPro" id="IPR007427">
    <property type="entry name" value="DUF475"/>
</dbReference>
<dbReference type="NCBIfam" id="NF010613">
    <property type="entry name" value="PRK14013.1-3"/>
    <property type="match status" value="1"/>
</dbReference>
<accession>R7YCR4</accession>
<dbReference type="Proteomes" id="UP000013569">
    <property type="component" value="Unassembled WGS sequence"/>
</dbReference>
<keyword evidence="1" id="KW-1133">Transmembrane helix</keyword>
<feature type="transmembrane region" description="Helical" evidence="1">
    <location>
        <begin position="181"/>
        <end position="198"/>
    </location>
</feature>
<gene>
    <name evidence="2" type="ORF">GTC6_05457</name>
</gene>
<dbReference type="AlphaFoldDB" id="R7YCR4"/>
<organism evidence="2 3">
    <name type="scientific">Gordonia terrae C-6</name>
    <dbReference type="NCBI Taxonomy" id="1316928"/>
    <lineage>
        <taxon>Bacteria</taxon>
        <taxon>Bacillati</taxon>
        <taxon>Actinomycetota</taxon>
        <taxon>Actinomycetes</taxon>
        <taxon>Mycobacteriales</taxon>
        <taxon>Gordoniaceae</taxon>
        <taxon>Gordonia</taxon>
    </lineage>
</organism>
<keyword evidence="1" id="KW-0472">Membrane</keyword>
<feature type="transmembrane region" description="Helical" evidence="1">
    <location>
        <begin position="111"/>
        <end position="135"/>
    </location>
</feature>
<keyword evidence="1" id="KW-0812">Transmembrane</keyword>
<dbReference type="RefSeq" id="WP_010841557.1">
    <property type="nucleotide sequence ID" value="NZ_AQPW01000004.1"/>
</dbReference>
<reference evidence="2 3" key="1">
    <citation type="journal article" date="2013" name="Genome Announc.">
        <title>Draft Genome Sequence of a Benzothiophene-Desulfurizing Bacterium, Gordona terrae Strain C-6.</title>
        <authorList>
            <person name="Wang W."/>
            <person name="Ma T."/>
            <person name="Ren Y."/>
            <person name="Li G."/>
        </authorList>
    </citation>
    <scope>NUCLEOTIDE SEQUENCE [LARGE SCALE GENOMIC DNA]</scope>
    <source>
        <strain evidence="2 3">C-6</strain>
    </source>
</reference>
<comment type="caution">
    <text evidence="2">The sequence shown here is derived from an EMBL/GenBank/DDBJ whole genome shotgun (WGS) entry which is preliminary data.</text>
</comment>
<dbReference type="PANTHER" id="PTHR30238:SF4">
    <property type="entry name" value="SLL1022 PROTEIN"/>
    <property type="match status" value="1"/>
</dbReference>
<feature type="transmembrane region" description="Helical" evidence="1">
    <location>
        <begin position="278"/>
        <end position="296"/>
    </location>
</feature>
<feature type="transmembrane region" description="Helical" evidence="1">
    <location>
        <begin position="12"/>
        <end position="43"/>
    </location>
</feature>
<proteinExistence type="predicted"/>
<feature type="transmembrane region" description="Helical" evidence="1">
    <location>
        <begin position="236"/>
        <end position="257"/>
    </location>
</feature>
<feature type="transmembrane region" description="Helical" evidence="1">
    <location>
        <begin position="156"/>
        <end position="175"/>
    </location>
</feature>
<feature type="transmembrane region" description="Helical" evidence="1">
    <location>
        <begin position="210"/>
        <end position="230"/>
    </location>
</feature>